<evidence type="ECO:0000259" key="7">
    <source>
        <dbReference type="PROSITE" id="PS51918"/>
    </source>
</evidence>
<dbReference type="InterPro" id="IPR013785">
    <property type="entry name" value="Aldolase_TIM"/>
</dbReference>
<evidence type="ECO:0000256" key="4">
    <source>
        <dbReference type="ARBA" id="ARBA00023004"/>
    </source>
</evidence>
<dbReference type="Gene3D" id="3.20.20.70">
    <property type="entry name" value="Aldolase class I"/>
    <property type="match status" value="1"/>
</dbReference>
<evidence type="ECO:0000256" key="2">
    <source>
        <dbReference type="ARBA" id="ARBA00022691"/>
    </source>
</evidence>
<evidence type="ECO:0000313" key="8">
    <source>
        <dbReference type="EMBL" id="MDV3455835.1"/>
    </source>
</evidence>
<evidence type="ECO:0000256" key="5">
    <source>
        <dbReference type="ARBA" id="ARBA00023014"/>
    </source>
</evidence>
<proteinExistence type="inferred from homology"/>
<dbReference type="InterPro" id="IPR023867">
    <property type="entry name" value="Sulphatase_maturase_rSAM"/>
</dbReference>
<dbReference type="NCBIfam" id="TIGR03978">
    <property type="entry name" value="rSAM_paired_1"/>
    <property type="match status" value="1"/>
</dbReference>
<evidence type="ECO:0000313" key="9">
    <source>
        <dbReference type="Proteomes" id="UP001273531"/>
    </source>
</evidence>
<sequence length="470" mass="53578">MSFVPLRMRPLGDEQVLCVHDTGRFFTTTSPFLERFAADELSPFDHRFLIEEGHALAPDDALGHAGYLYGLAERAAHAGPLDYLILVPTLRCNLSCSYCQVSRAGLKQPGFDWSDETLGAVLTILDELPGDRIKIELQGGEPTLRPDLIRAVIERCQRFEERQFVICTNLQQIDDNILALFDNPELYISTSLDGDALTHQRHRTGSNSATDQFLANLRFVLARYGPHKVSALPTVDPRNPPEIDTLIDTYAALGFDSIFLRPINYQGFARKRHSDSREQSETWRAYHERFVRALIARNWSDRSRVLEESYTGICLRRIFQPGVDRHVDLRNPNPLGHDYVVIDHDGLVYPTDEARMLSRSGVIDLAIGDVQTGWAGTRRDLLNAHNSNYDDPACQRCAYQPYCGRDLVDDLARYGRIDRPRLETEFCRRHLHLFDFLFSLIYEDDPAVRYSLSRWLRLDGTPQAFGVAHA</sequence>
<dbReference type="CDD" id="cd01335">
    <property type="entry name" value="Radical_SAM"/>
    <property type="match status" value="1"/>
</dbReference>
<accession>A0ABU3Y364</accession>
<dbReference type="InterPro" id="IPR058240">
    <property type="entry name" value="rSAM_sf"/>
</dbReference>
<dbReference type="SUPFAM" id="SSF102114">
    <property type="entry name" value="Radical SAM enzymes"/>
    <property type="match status" value="1"/>
</dbReference>
<dbReference type="EMBL" id="JAWJEJ010000001">
    <property type="protein sequence ID" value="MDV3455835.1"/>
    <property type="molecule type" value="Genomic_DNA"/>
</dbReference>
<dbReference type="SFLD" id="SFLDG01384">
    <property type="entry name" value="thioether_bond_formation_requi"/>
    <property type="match status" value="1"/>
</dbReference>
<keyword evidence="4" id="KW-0408">Iron</keyword>
<dbReference type="PANTHER" id="PTHR43273">
    <property type="entry name" value="ANAEROBIC SULFATASE-MATURATING ENZYME HOMOLOG ASLB-RELATED"/>
    <property type="match status" value="1"/>
</dbReference>
<feature type="domain" description="Radical SAM core" evidence="7">
    <location>
        <begin position="76"/>
        <end position="301"/>
    </location>
</feature>
<dbReference type="InterPro" id="IPR007197">
    <property type="entry name" value="rSAM"/>
</dbReference>
<comment type="caution">
    <text evidence="8">The sequence shown here is derived from an EMBL/GenBank/DDBJ whole genome shotgun (WGS) entry which is preliminary data.</text>
</comment>
<dbReference type="SFLD" id="SFLDG01386">
    <property type="entry name" value="main_SPASM_domain-containing"/>
    <property type="match status" value="1"/>
</dbReference>
<keyword evidence="5" id="KW-0411">Iron-sulfur</keyword>
<organism evidence="8 9">
    <name type="scientific">Sphingomonas agrestis</name>
    <dbReference type="NCBI Taxonomy" id="3080540"/>
    <lineage>
        <taxon>Bacteria</taxon>
        <taxon>Pseudomonadati</taxon>
        <taxon>Pseudomonadota</taxon>
        <taxon>Alphaproteobacteria</taxon>
        <taxon>Sphingomonadales</taxon>
        <taxon>Sphingomonadaceae</taxon>
        <taxon>Sphingomonas</taxon>
    </lineage>
</organism>
<evidence type="ECO:0000256" key="3">
    <source>
        <dbReference type="ARBA" id="ARBA00022723"/>
    </source>
</evidence>
<keyword evidence="3" id="KW-0479">Metal-binding</keyword>
<gene>
    <name evidence="8" type="primary">hxsB</name>
    <name evidence="8" type="ORF">RZN05_02475</name>
</gene>
<reference evidence="8 9" key="1">
    <citation type="submission" date="2023-10" db="EMBL/GenBank/DDBJ databases">
        <title>Sphingomonas sp. HF-S4 16S ribosomal RNA gene Genome sequencing and assembly.</title>
        <authorList>
            <person name="Lee H."/>
        </authorList>
    </citation>
    <scope>NUCLEOTIDE SEQUENCE [LARGE SCALE GENOMIC DNA]</scope>
    <source>
        <strain evidence="8 9">HF-S4</strain>
    </source>
</reference>
<keyword evidence="9" id="KW-1185">Reference proteome</keyword>
<dbReference type="SFLD" id="SFLDS00029">
    <property type="entry name" value="Radical_SAM"/>
    <property type="match status" value="1"/>
</dbReference>
<name>A0ABU3Y364_9SPHN</name>
<dbReference type="PROSITE" id="PS51918">
    <property type="entry name" value="RADICAL_SAM"/>
    <property type="match status" value="1"/>
</dbReference>
<evidence type="ECO:0000256" key="6">
    <source>
        <dbReference type="ARBA" id="ARBA00023601"/>
    </source>
</evidence>
<comment type="similarity">
    <text evidence="6">Belongs to the radical SAM superfamily. Anaerobic sulfatase-maturating enzyme family.</text>
</comment>
<dbReference type="RefSeq" id="WP_317225040.1">
    <property type="nucleotide sequence ID" value="NZ_JAWJEJ010000001.1"/>
</dbReference>
<dbReference type="PANTHER" id="PTHR43273:SF3">
    <property type="entry name" value="ANAEROBIC SULFATASE-MATURATING ENZYME HOMOLOG ASLB-RELATED"/>
    <property type="match status" value="1"/>
</dbReference>
<dbReference type="SFLD" id="SFLDG01067">
    <property type="entry name" value="SPASM/twitch_domain_containing"/>
    <property type="match status" value="1"/>
</dbReference>
<comment type="cofactor">
    <cofactor evidence="1">
        <name>[4Fe-4S] cluster</name>
        <dbReference type="ChEBI" id="CHEBI:49883"/>
    </cofactor>
</comment>
<protein>
    <submittedName>
        <fullName evidence="8">His-Xaa-Ser system radical SAM maturase HxsB</fullName>
    </submittedName>
</protein>
<dbReference type="InterPro" id="IPR024023">
    <property type="entry name" value="rSAM_paired_HxsB"/>
</dbReference>
<dbReference type="Pfam" id="PF04055">
    <property type="entry name" value="Radical_SAM"/>
    <property type="match status" value="1"/>
</dbReference>
<dbReference type="Proteomes" id="UP001273531">
    <property type="component" value="Unassembled WGS sequence"/>
</dbReference>
<keyword evidence="2" id="KW-0949">S-adenosyl-L-methionine</keyword>
<evidence type="ECO:0000256" key="1">
    <source>
        <dbReference type="ARBA" id="ARBA00001966"/>
    </source>
</evidence>